<dbReference type="EMBL" id="FODE01000076">
    <property type="protein sequence ID" value="SEO35484.1"/>
    <property type="molecule type" value="Genomic_DNA"/>
</dbReference>
<evidence type="ECO:0000313" key="3">
    <source>
        <dbReference type="EMBL" id="SEO35484.1"/>
    </source>
</evidence>
<proteinExistence type="predicted"/>
<dbReference type="PANTHER" id="PTHR13847:SF287">
    <property type="entry name" value="FAD-DEPENDENT OXIDOREDUCTASE DOMAIN-CONTAINING PROTEIN 1"/>
    <property type="match status" value="1"/>
</dbReference>
<dbReference type="Proteomes" id="UP000199054">
    <property type="component" value="Unassembled WGS sequence"/>
</dbReference>
<dbReference type="PANTHER" id="PTHR13847">
    <property type="entry name" value="SARCOSINE DEHYDROGENASE-RELATED"/>
    <property type="match status" value="1"/>
</dbReference>
<keyword evidence="1" id="KW-0560">Oxidoreductase</keyword>
<keyword evidence="4" id="KW-1185">Reference proteome</keyword>
<gene>
    <name evidence="3" type="ORF">SAMN04489859_10765</name>
</gene>
<protein>
    <submittedName>
        <fullName evidence="3">Glycine/D-amino acid oxidase</fullName>
    </submittedName>
</protein>
<name>A0A1H8P134_9RHOB</name>
<accession>A0A1H8P134</accession>
<dbReference type="STRING" id="34002.SAMN04489859_10765"/>
<feature type="domain" description="FAD dependent oxidoreductase" evidence="2">
    <location>
        <begin position="14"/>
        <end position="353"/>
    </location>
</feature>
<dbReference type="SUPFAM" id="SSF54373">
    <property type="entry name" value="FAD-linked reductases, C-terminal domain"/>
    <property type="match status" value="1"/>
</dbReference>
<dbReference type="SUPFAM" id="SSF51905">
    <property type="entry name" value="FAD/NAD(P)-binding domain"/>
    <property type="match status" value="1"/>
</dbReference>
<dbReference type="Pfam" id="PF01266">
    <property type="entry name" value="DAO"/>
    <property type="match status" value="1"/>
</dbReference>
<dbReference type="Gene3D" id="3.30.9.10">
    <property type="entry name" value="D-Amino Acid Oxidase, subunit A, domain 2"/>
    <property type="match status" value="1"/>
</dbReference>
<dbReference type="InterPro" id="IPR006076">
    <property type="entry name" value="FAD-dep_OxRdtase"/>
</dbReference>
<evidence type="ECO:0000259" key="2">
    <source>
        <dbReference type="Pfam" id="PF01266"/>
    </source>
</evidence>
<dbReference type="InterPro" id="IPR036188">
    <property type="entry name" value="FAD/NAD-bd_sf"/>
</dbReference>
<dbReference type="AlphaFoldDB" id="A0A1H8P134"/>
<organism evidence="3 4">
    <name type="scientific">Paracoccus alcaliphilus</name>
    <dbReference type="NCBI Taxonomy" id="34002"/>
    <lineage>
        <taxon>Bacteria</taxon>
        <taxon>Pseudomonadati</taxon>
        <taxon>Pseudomonadota</taxon>
        <taxon>Alphaproteobacteria</taxon>
        <taxon>Rhodobacterales</taxon>
        <taxon>Paracoccaceae</taxon>
        <taxon>Paracoccus</taxon>
    </lineage>
</organism>
<evidence type="ECO:0000313" key="4">
    <source>
        <dbReference type="Proteomes" id="UP000199054"/>
    </source>
</evidence>
<dbReference type="GO" id="GO:0016491">
    <property type="term" value="F:oxidoreductase activity"/>
    <property type="evidence" value="ECO:0007669"/>
    <property type="project" value="UniProtKB-KW"/>
</dbReference>
<sequence>MGTERLEKMISNQVTVVGGGLVGAAIAYGAARRGLSVRVLDQGDTAFRASRGNFGLVWLSSKGGGMPEYARWTREAVGLWGGFHQELLDLTGVDSGLVQQGGFWLGFSDEEVQKRADLLAKIDREAGGIPFRMMEPAEIRQYLPDIGPKVAGGSWGAHDGMANPLFLLRALHSGLKKCGADIIAGVDITAIEHDAAAGRFTARSRDGQSWTSGRIVIAAGLGVSGLAEQVGIHAPVVTTRGQVLITERLKPFMDYPTNKARQTAEGTVQIGSTTEDVGLDDGTTVEKIEWLARRAVDTFPHLAHARLVRAWGALRPLTPDGYPIYQESETCPGAFAAVCHSGVTLAAIHANILGPWMGGLMDAPAGVARFCGSRFLGKNTRYASDH</sequence>
<dbReference type="GO" id="GO:0005737">
    <property type="term" value="C:cytoplasm"/>
    <property type="evidence" value="ECO:0007669"/>
    <property type="project" value="TreeGrafter"/>
</dbReference>
<evidence type="ECO:0000256" key="1">
    <source>
        <dbReference type="ARBA" id="ARBA00023002"/>
    </source>
</evidence>
<dbReference type="Gene3D" id="3.50.50.60">
    <property type="entry name" value="FAD/NAD(P)-binding domain"/>
    <property type="match status" value="1"/>
</dbReference>
<reference evidence="3 4" key="1">
    <citation type="submission" date="2016-10" db="EMBL/GenBank/DDBJ databases">
        <authorList>
            <person name="de Groot N.N."/>
        </authorList>
    </citation>
    <scope>NUCLEOTIDE SEQUENCE [LARGE SCALE GENOMIC DNA]</scope>
    <source>
        <strain evidence="3 4">DSM 8512</strain>
    </source>
</reference>